<name>A0A344TT13_9BACT</name>
<protein>
    <recommendedName>
        <fullName evidence="3">PKD domain-containing protein</fullName>
    </recommendedName>
</protein>
<dbReference type="RefSeq" id="WP_114070525.1">
    <property type="nucleotide sequence ID" value="NZ_CP030851.1"/>
</dbReference>
<evidence type="ECO:0000313" key="1">
    <source>
        <dbReference type="EMBL" id="AXE21784.1"/>
    </source>
</evidence>
<evidence type="ECO:0008006" key="3">
    <source>
        <dbReference type="Google" id="ProtNLM"/>
    </source>
</evidence>
<keyword evidence="2" id="KW-1185">Reference proteome</keyword>
<evidence type="ECO:0000313" key="2">
    <source>
        <dbReference type="Proteomes" id="UP000251993"/>
    </source>
</evidence>
<organism evidence="1 2">
    <name type="scientific">Runella rosea</name>
    <dbReference type="NCBI Taxonomy" id="2259595"/>
    <lineage>
        <taxon>Bacteria</taxon>
        <taxon>Pseudomonadati</taxon>
        <taxon>Bacteroidota</taxon>
        <taxon>Cytophagia</taxon>
        <taxon>Cytophagales</taxon>
        <taxon>Spirosomataceae</taxon>
        <taxon>Runella</taxon>
    </lineage>
</organism>
<geneLocation type="plasmid" evidence="1 2">
    <name>unnamed1</name>
</geneLocation>
<dbReference type="KEGG" id="run:DR864_28330"/>
<sequence length="124" mass="13961">MEWHPSLGKLIGIYKLLIFCGLSGLMGCETFQKVDFQEERCKQAPEGTVAAIKGQSLRWEFGLTGISNTVETEAIRVVWTIEGKAFAAQRVSYQFDKRGEQKITVVLTNRCLMQTIKETTITVN</sequence>
<gene>
    <name evidence="1" type="ORF">DR864_28330</name>
</gene>
<proteinExistence type="predicted"/>
<dbReference type="AlphaFoldDB" id="A0A344TT13"/>
<reference evidence="1 2" key="1">
    <citation type="submission" date="2018-07" db="EMBL/GenBank/DDBJ databases">
        <title>Genome sequencing of Runella.</title>
        <authorList>
            <person name="Baek M.-G."/>
            <person name="Yi H."/>
        </authorList>
    </citation>
    <scope>NUCLEOTIDE SEQUENCE [LARGE SCALE GENOMIC DNA]</scope>
    <source>
        <strain evidence="1 2">HYN0085</strain>
        <plasmid evidence="1 2">unnamed1</plasmid>
    </source>
</reference>
<dbReference type="Proteomes" id="UP000251993">
    <property type="component" value="Plasmid unnamed1"/>
</dbReference>
<accession>A0A344TT13</accession>
<keyword evidence="1" id="KW-0614">Plasmid</keyword>
<dbReference type="EMBL" id="CP030851">
    <property type="protein sequence ID" value="AXE21784.1"/>
    <property type="molecule type" value="Genomic_DNA"/>
</dbReference>